<evidence type="ECO:0000313" key="2">
    <source>
        <dbReference type="EMBL" id="OWM78422.1"/>
    </source>
</evidence>
<dbReference type="EMBL" id="MTKT01002495">
    <property type="protein sequence ID" value="OWM78422.1"/>
    <property type="molecule type" value="Genomic_DNA"/>
</dbReference>
<dbReference type="AlphaFoldDB" id="A0A218X249"/>
<feature type="compositionally biased region" description="Basic and acidic residues" evidence="1">
    <location>
        <begin position="338"/>
        <end position="384"/>
    </location>
</feature>
<gene>
    <name evidence="2" type="ORF">CDL15_Pgr016146</name>
</gene>
<comment type="caution">
    <text evidence="2">The sequence shown here is derived from an EMBL/GenBank/DDBJ whole genome shotgun (WGS) entry which is preliminary data.</text>
</comment>
<feature type="compositionally biased region" description="Basic and acidic residues" evidence="1">
    <location>
        <begin position="1"/>
        <end position="23"/>
    </location>
</feature>
<feature type="region of interest" description="Disordered" evidence="1">
    <location>
        <begin position="285"/>
        <end position="403"/>
    </location>
</feature>
<sequence>MLAQLKEARNDSIRPKKQEDGPGKDSNVGLVEVEQKKKKQQQQQEEEEGSSELAHERAAELLLSQSLLSSDTKINMGKWNHRHSRRRYKYNPQRYMYQENAYYPELDGPDSALPDNVPSWEKEFCASIGCVPWRKLLFTRKCMFGHDSVLYWDDSAGKEAFQNCKNRFWAKINDLSCEIALPDPDIYIEKVNWDSHVDPELIKEIDTAYFNPELHEGAEQKDCESSDENPWDCKRIESGEDLKCEAWSSLQRTTNINETGDSHTEDNPWEQGFTRGSEQVNWHHWRSPHVDNSNNDANPWEKGKNKQRGDPEPYSQGWNSRKSKNLYTDYANQGERGPIQERRFSNERRWRDQPKDGCRKRESFHQGGRGHESSSYRGDGRQTGHEWSQGRASKRVSFAGSRY</sequence>
<feature type="region of interest" description="Disordered" evidence="1">
    <location>
        <begin position="1"/>
        <end position="55"/>
    </location>
</feature>
<evidence type="ECO:0000256" key="1">
    <source>
        <dbReference type="SAM" id="MobiDB-lite"/>
    </source>
</evidence>
<feature type="compositionally biased region" description="Basic and acidic residues" evidence="1">
    <location>
        <begin position="299"/>
        <end position="311"/>
    </location>
</feature>
<reference evidence="3" key="1">
    <citation type="journal article" date="2017" name="Plant J.">
        <title>The pomegranate (Punica granatum L.) genome and the genomics of punicalagin biosynthesis.</title>
        <authorList>
            <person name="Qin G."/>
            <person name="Xu C."/>
            <person name="Ming R."/>
            <person name="Tang H."/>
            <person name="Guyot R."/>
            <person name="Kramer E.M."/>
            <person name="Hu Y."/>
            <person name="Yi X."/>
            <person name="Qi Y."/>
            <person name="Xu X."/>
            <person name="Gao Z."/>
            <person name="Pan H."/>
            <person name="Jian J."/>
            <person name="Tian Y."/>
            <person name="Yue Z."/>
            <person name="Xu Y."/>
        </authorList>
    </citation>
    <scope>NUCLEOTIDE SEQUENCE [LARGE SCALE GENOMIC DNA]</scope>
    <source>
        <strain evidence="3">cv. Dabenzi</strain>
    </source>
</reference>
<organism evidence="2 3">
    <name type="scientific">Punica granatum</name>
    <name type="common">Pomegranate</name>
    <dbReference type="NCBI Taxonomy" id="22663"/>
    <lineage>
        <taxon>Eukaryota</taxon>
        <taxon>Viridiplantae</taxon>
        <taxon>Streptophyta</taxon>
        <taxon>Embryophyta</taxon>
        <taxon>Tracheophyta</taxon>
        <taxon>Spermatophyta</taxon>
        <taxon>Magnoliopsida</taxon>
        <taxon>eudicotyledons</taxon>
        <taxon>Gunneridae</taxon>
        <taxon>Pentapetalae</taxon>
        <taxon>rosids</taxon>
        <taxon>malvids</taxon>
        <taxon>Myrtales</taxon>
        <taxon>Lythraceae</taxon>
        <taxon>Punica</taxon>
    </lineage>
</organism>
<dbReference type="PANTHER" id="PTHR34567:SF9">
    <property type="entry name" value="CONTAINING PROTEIN, PUTATIVE-RELATED"/>
    <property type="match status" value="1"/>
</dbReference>
<protein>
    <submittedName>
        <fullName evidence="2">Uncharacterized protein</fullName>
    </submittedName>
</protein>
<name>A0A218X249_PUNGR</name>
<dbReference type="Proteomes" id="UP000197138">
    <property type="component" value="Unassembled WGS sequence"/>
</dbReference>
<dbReference type="PANTHER" id="PTHR34567">
    <property type="entry name" value="FK506-BINDING-LIKE PROTEIN"/>
    <property type="match status" value="1"/>
</dbReference>
<proteinExistence type="predicted"/>
<accession>A0A218X249</accession>
<evidence type="ECO:0000313" key="3">
    <source>
        <dbReference type="Proteomes" id="UP000197138"/>
    </source>
</evidence>